<keyword evidence="7" id="KW-0057">Aromatic amino acid biosynthesis</keyword>
<dbReference type="PROSITE" id="PS51169">
    <property type="entry name" value="CHORISMATE_MUT_3"/>
    <property type="match status" value="1"/>
</dbReference>
<evidence type="ECO:0000256" key="3">
    <source>
        <dbReference type="ARBA" id="ARBA00004817"/>
    </source>
</evidence>
<dbReference type="PANTHER" id="PTHR21145:SF12">
    <property type="entry name" value="CHORISMATE MUTASE"/>
    <property type="match status" value="1"/>
</dbReference>
<dbReference type="Gene3D" id="1.10.590.10">
    <property type="entry name" value="Chorismate mutase, AroQ class superfamily, eukaryotic"/>
    <property type="match status" value="1"/>
</dbReference>
<evidence type="ECO:0000259" key="10">
    <source>
        <dbReference type="Pfam" id="PF01817"/>
    </source>
</evidence>
<dbReference type="AlphaFoldDB" id="A8J7L1"/>
<evidence type="ECO:0000256" key="7">
    <source>
        <dbReference type="ARBA" id="ARBA00023141"/>
    </source>
</evidence>
<keyword evidence="8" id="KW-0413">Isomerase</keyword>
<dbReference type="Proteomes" id="UP000006906">
    <property type="component" value="Chromosome 3"/>
</dbReference>
<dbReference type="InterPro" id="IPR037039">
    <property type="entry name" value="CM_AroQ_sf_eucaryotic"/>
</dbReference>
<dbReference type="NCBIfam" id="TIGR01802">
    <property type="entry name" value="CM_pl-yst"/>
    <property type="match status" value="1"/>
</dbReference>
<dbReference type="Pfam" id="PF01817">
    <property type="entry name" value="CM_2"/>
    <property type="match status" value="1"/>
</dbReference>
<sequence>MSTSKSLKGSWSGAWASYGHHTARRCRATLVPKAAAVQPASANTRDMSSALSLANIRSSLIRQEDTIIFSFIERAQFCRNLPVYTPDAIPVPGFDRCGRRYSLLEYVLRQTEQLHGSVRRYTSPDEHAFFPDDLPTLVLPPITYPSVLDPCADAININDQILRVYVDDILPGLTTPGDDFNYGSSATLDVPCLQALSKRIHYGKFVAEAKFLAKPEEYSALIRAGDADGIMALLTDKEVERRVVERVRRKVATFGQDVTENGTAAASGANGDGAPRLKVSPDLVARVYEEIVMPLTKEVEVIYLLRRLDSQQAGGPAAGSSASASSSASGSASGNSSPSTSAAAATR</sequence>
<evidence type="ECO:0000256" key="1">
    <source>
        <dbReference type="ARBA" id="ARBA00000824"/>
    </source>
</evidence>
<evidence type="ECO:0000256" key="2">
    <source>
        <dbReference type="ARBA" id="ARBA00004496"/>
    </source>
</evidence>
<dbReference type="eggNOG" id="KOG0795">
    <property type="taxonomic scope" value="Eukaryota"/>
</dbReference>
<proteinExistence type="predicted"/>
<dbReference type="OMA" id="ATCDVNC"/>
<dbReference type="InterPro" id="IPR002701">
    <property type="entry name" value="CM_II_prokaryot"/>
</dbReference>
<comment type="pathway">
    <text evidence="3">Metabolic intermediate biosynthesis; prephenate biosynthesis; prephenate from chorismate: step 1/1.</text>
</comment>
<dbReference type="HOGENOM" id="CLU_057757_0_0_1"/>
<dbReference type="PANTHER" id="PTHR21145">
    <property type="entry name" value="CHORISMATE MUTASE"/>
    <property type="match status" value="1"/>
</dbReference>
<protein>
    <recommendedName>
        <fullName evidence="4">chorismate mutase</fullName>
        <ecNumber evidence="4">5.4.99.5</ecNumber>
    </recommendedName>
</protein>
<dbReference type="STRING" id="3055.A8J7L1"/>
<evidence type="ECO:0000256" key="5">
    <source>
        <dbReference type="ARBA" id="ARBA00022490"/>
    </source>
</evidence>
<organism evidence="11 12">
    <name type="scientific">Chlamydomonas reinhardtii</name>
    <name type="common">Chlamydomonas smithii</name>
    <dbReference type="NCBI Taxonomy" id="3055"/>
    <lineage>
        <taxon>Eukaryota</taxon>
        <taxon>Viridiplantae</taxon>
        <taxon>Chlorophyta</taxon>
        <taxon>core chlorophytes</taxon>
        <taxon>Chlorophyceae</taxon>
        <taxon>CS clade</taxon>
        <taxon>Chlamydomonadales</taxon>
        <taxon>Chlamydomonadaceae</taxon>
        <taxon>Chlamydomonas</taxon>
    </lineage>
</organism>
<dbReference type="GO" id="GO:0005737">
    <property type="term" value="C:cytoplasm"/>
    <property type="evidence" value="ECO:0000318"/>
    <property type="project" value="GO_Central"/>
</dbReference>
<dbReference type="GO" id="GO:0004106">
    <property type="term" value="F:chorismate mutase activity"/>
    <property type="evidence" value="ECO:0000318"/>
    <property type="project" value="GO_Central"/>
</dbReference>
<keyword evidence="5" id="KW-0963">Cytoplasm</keyword>
<dbReference type="InterPro" id="IPR008238">
    <property type="entry name" value="Chorismate_mutase_AroQ_euk"/>
</dbReference>
<dbReference type="GO" id="GO:0009073">
    <property type="term" value="P:aromatic amino acid family biosynthetic process"/>
    <property type="evidence" value="ECO:0000318"/>
    <property type="project" value="GO_Central"/>
</dbReference>
<comment type="catalytic activity">
    <reaction evidence="1">
        <text>chorismate = prephenate</text>
        <dbReference type="Rhea" id="RHEA:13897"/>
        <dbReference type="ChEBI" id="CHEBI:29748"/>
        <dbReference type="ChEBI" id="CHEBI:29934"/>
        <dbReference type="EC" id="5.4.99.5"/>
    </reaction>
</comment>
<dbReference type="PaxDb" id="3055-EDP00124"/>
<dbReference type="SUPFAM" id="SSF48600">
    <property type="entry name" value="Chorismate mutase II"/>
    <property type="match status" value="1"/>
</dbReference>
<dbReference type="EMBL" id="CM008964">
    <property type="protein sequence ID" value="PNW84700.1"/>
    <property type="molecule type" value="Genomic_DNA"/>
</dbReference>
<evidence type="ECO:0000256" key="9">
    <source>
        <dbReference type="SAM" id="MobiDB-lite"/>
    </source>
</evidence>
<evidence type="ECO:0000256" key="4">
    <source>
        <dbReference type="ARBA" id="ARBA00012404"/>
    </source>
</evidence>
<keyword evidence="12" id="KW-1185">Reference proteome</keyword>
<dbReference type="GO" id="GO:0008652">
    <property type="term" value="P:amino acid biosynthetic process"/>
    <property type="evidence" value="ECO:0007669"/>
    <property type="project" value="UniProtKB-KW"/>
</dbReference>
<dbReference type="SMR" id="A8J7L1"/>
<dbReference type="GeneID" id="5723071"/>
<evidence type="ECO:0000313" key="12">
    <source>
        <dbReference type="Proteomes" id="UP000006906"/>
    </source>
</evidence>
<dbReference type="EC" id="5.4.99.5" evidence="4"/>
<comment type="subcellular location">
    <subcellularLocation>
        <location evidence="2">Cytoplasm</location>
    </subcellularLocation>
</comment>
<feature type="region of interest" description="Disordered" evidence="9">
    <location>
        <begin position="312"/>
        <end position="347"/>
    </location>
</feature>
<dbReference type="OrthoDB" id="191918at2759"/>
<reference evidence="11 12" key="1">
    <citation type="journal article" date="2007" name="Science">
        <title>The Chlamydomonas genome reveals the evolution of key animal and plant functions.</title>
        <authorList>
            <person name="Merchant S.S."/>
            <person name="Prochnik S.E."/>
            <person name="Vallon O."/>
            <person name="Harris E.H."/>
            <person name="Karpowicz S.J."/>
            <person name="Witman G.B."/>
            <person name="Terry A."/>
            <person name="Salamov A."/>
            <person name="Fritz-Laylin L.K."/>
            <person name="Marechal-Drouard L."/>
            <person name="Marshall W.F."/>
            <person name="Qu L.H."/>
            <person name="Nelson D.R."/>
            <person name="Sanderfoot A.A."/>
            <person name="Spalding M.H."/>
            <person name="Kapitonov V.V."/>
            <person name="Ren Q."/>
            <person name="Ferris P."/>
            <person name="Lindquist E."/>
            <person name="Shapiro H."/>
            <person name="Lucas S.M."/>
            <person name="Grimwood J."/>
            <person name="Schmutz J."/>
            <person name="Cardol P."/>
            <person name="Cerutti H."/>
            <person name="Chanfreau G."/>
            <person name="Chen C.L."/>
            <person name="Cognat V."/>
            <person name="Croft M.T."/>
            <person name="Dent R."/>
            <person name="Dutcher S."/>
            <person name="Fernandez E."/>
            <person name="Fukuzawa H."/>
            <person name="Gonzalez-Ballester D."/>
            <person name="Gonzalez-Halphen D."/>
            <person name="Hallmann A."/>
            <person name="Hanikenne M."/>
            <person name="Hippler M."/>
            <person name="Inwood W."/>
            <person name="Jabbari K."/>
            <person name="Kalanon M."/>
            <person name="Kuras R."/>
            <person name="Lefebvre P.A."/>
            <person name="Lemaire S.D."/>
            <person name="Lobanov A.V."/>
            <person name="Lohr M."/>
            <person name="Manuell A."/>
            <person name="Meier I."/>
            <person name="Mets L."/>
            <person name="Mittag M."/>
            <person name="Mittelmeier T."/>
            <person name="Moroney J.V."/>
            <person name="Moseley J."/>
            <person name="Napoli C."/>
            <person name="Nedelcu A.M."/>
            <person name="Niyogi K."/>
            <person name="Novoselov S.V."/>
            <person name="Paulsen I.T."/>
            <person name="Pazour G."/>
            <person name="Purton S."/>
            <person name="Ral J.P."/>
            <person name="Riano-Pachon D.M."/>
            <person name="Riekhof W."/>
            <person name="Rymarquis L."/>
            <person name="Schroda M."/>
            <person name="Stern D."/>
            <person name="Umen J."/>
            <person name="Willows R."/>
            <person name="Wilson N."/>
            <person name="Zimmer S.L."/>
            <person name="Allmer J."/>
            <person name="Balk J."/>
            <person name="Bisova K."/>
            <person name="Chen C.J."/>
            <person name="Elias M."/>
            <person name="Gendler K."/>
            <person name="Hauser C."/>
            <person name="Lamb M.R."/>
            <person name="Ledford H."/>
            <person name="Long J.C."/>
            <person name="Minagawa J."/>
            <person name="Page M.D."/>
            <person name="Pan J."/>
            <person name="Pootakham W."/>
            <person name="Roje S."/>
            <person name="Rose A."/>
            <person name="Stahlberg E."/>
            <person name="Terauchi A.M."/>
            <person name="Yang P."/>
            <person name="Ball S."/>
            <person name="Bowler C."/>
            <person name="Dieckmann C.L."/>
            <person name="Gladyshev V.N."/>
            <person name="Green P."/>
            <person name="Jorgensen R."/>
            <person name="Mayfield S."/>
            <person name="Mueller-Roeber B."/>
            <person name="Rajamani S."/>
            <person name="Sayre R.T."/>
            <person name="Brokstein P."/>
            <person name="Dubchak I."/>
            <person name="Goodstein D."/>
            <person name="Hornick L."/>
            <person name="Huang Y.W."/>
            <person name="Jhaveri J."/>
            <person name="Luo Y."/>
            <person name="Martinez D."/>
            <person name="Ngau W.C."/>
            <person name="Otillar B."/>
            <person name="Poliakov A."/>
            <person name="Porter A."/>
            <person name="Szajkowski L."/>
            <person name="Werner G."/>
            <person name="Zhou K."/>
            <person name="Grigoriev I.V."/>
            <person name="Rokhsar D.S."/>
            <person name="Grossman A.R."/>
        </authorList>
    </citation>
    <scope>NUCLEOTIDE SEQUENCE [LARGE SCALE GENOMIC DNA]</scope>
    <source>
        <strain evidence="12">CC-503</strain>
    </source>
</reference>
<keyword evidence="6" id="KW-0028">Amino-acid biosynthesis</keyword>
<evidence type="ECO:0000256" key="8">
    <source>
        <dbReference type="ARBA" id="ARBA00023235"/>
    </source>
</evidence>
<accession>A8J7L1</accession>
<dbReference type="InterPro" id="IPR036263">
    <property type="entry name" value="Chorismate_II_sf"/>
</dbReference>
<dbReference type="UniPathway" id="UPA00120">
    <property type="reaction ID" value="UER00203"/>
</dbReference>
<dbReference type="InParanoid" id="A8J7L1"/>
<dbReference type="Gramene" id="PNW84700">
    <property type="protein sequence ID" value="PNW84700"/>
    <property type="gene ID" value="CHLRE_03g155200v5"/>
</dbReference>
<dbReference type="RefSeq" id="XP_001697462.1">
    <property type="nucleotide sequence ID" value="XM_001697410.2"/>
</dbReference>
<feature type="domain" description="Chorismate mutase" evidence="10">
    <location>
        <begin position="183"/>
        <end position="300"/>
    </location>
</feature>
<dbReference type="FunCoup" id="A8J7L1">
    <property type="interactions" value="361"/>
</dbReference>
<evidence type="ECO:0000313" key="11">
    <source>
        <dbReference type="EMBL" id="PNW84700.1"/>
    </source>
</evidence>
<dbReference type="KEGG" id="cre:CHLRE_03g155200v5"/>
<dbReference type="GO" id="GO:0046417">
    <property type="term" value="P:chorismate metabolic process"/>
    <property type="evidence" value="ECO:0007669"/>
    <property type="project" value="InterPro"/>
</dbReference>
<name>A8J7L1_CHLRE</name>
<evidence type="ECO:0000256" key="6">
    <source>
        <dbReference type="ARBA" id="ARBA00022605"/>
    </source>
</evidence>
<gene>
    <name evidence="11" type="ORF">CHLRE_03g155200v5</name>
</gene>